<proteinExistence type="predicted"/>
<protein>
    <submittedName>
        <fullName evidence="1">Uncharacterized protein</fullName>
    </submittedName>
</protein>
<name>A0ACC8EPP9_9PEZI</name>
<accession>A0ACC8EPP9</accession>
<keyword evidence="2" id="KW-1185">Reference proteome</keyword>
<gene>
    <name evidence="1" type="ORF">K441DRAFT_690614</name>
</gene>
<evidence type="ECO:0000313" key="1">
    <source>
        <dbReference type="EMBL" id="OCK88398.1"/>
    </source>
</evidence>
<evidence type="ECO:0000313" key="2">
    <source>
        <dbReference type="Proteomes" id="UP000250078"/>
    </source>
</evidence>
<reference evidence="1 2" key="1">
    <citation type="journal article" date="2016" name="Nat. Commun.">
        <title>Ectomycorrhizal ecology is imprinted in the genome of the dominant symbiotic fungus Cenococcum geophilum.</title>
        <authorList>
            <consortium name="DOE Joint Genome Institute"/>
            <person name="Peter M."/>
            <person name="Kohler A."/>
            <person name="Ohm R.A."/>
            <person name="Kuo A."/>
            <person name="Krutzmann J."/>
            <person name="Morin E."/>
            <person name="Arend M."/>
            <person name="Barry K.W."/>
            <person name="Binder M."/>
            <person name="Choi C."/>
            <person name="Clum A."/>
            <person name="Copeland A."/>
            <person name="Grisel N."/>
            <person name="Haridas S."/>
            <person name="Kipfer T."/>
            <person name="LaButti K."/>
            <person name="Lindquist E."/>
            <person name="Lipzen A."/>
            <person name="Maire R."/>
            <person name="Meier B."/>
            <person name="Mihaltcheva S."/>
            <person name="Molinier V."/>
            <person name="Murat C."/>
            <person name="Poggeler S."/>
            <person name="Quandt C.A."/>
            <person name="Sperisen C."/>
            <person name="Tritt A."/>
            <person name="Tisserant E."/>
            <person name="Crous P.W."/>
            <person name="Henrissat B."/>
            <person name="Nehls U."/>
            <person name="Egli S."/>
            <person name="Spatafora J.W."/>
            <person name="Grigoriev I.V."/>
            <person name="Martin F.M."/>
        </authorList>
    </citation>
    <scope>NUCLEOTIDE SEQUENCE [LARGE SCALE GENOMIC DNA]</scope>
    <source>
        <strain evidence="1 2">1.58</strain>
    </source>
</reference>
<organism evidence="1 2">
    <name type="scientific">Cenococcum geophilum 1.58</name>
    <dbReference type="NCBI Taxonomy" id="794803"/>
    <lineage>
        <taxon>Eukaryota</taxon>
        <taxon>Fungi</taxon>
        <taxon>Dikarya</taxon>
        <taxon>Ascomycota</taxon>
        <taxon>Pezizomycotina</taxon>
        <taxon>Dothideomycetes</taxon>
        <taxon>Pleosporomycetidae</taxon>
        <taxon>Gloniales</taxon>
        <taxon>Gloniaceae</taxon>
        <taxon>Cenococcum</taxon>
    </lineage>
</organism>
<sequence length="165" mass="17012">MQFLTIASAILSSALLASAAPTGTESNLVPRSCSMAYPQSIGFPINYDIHQGAGATNKRDDFVSFSIPSGSYGCTLEVNFPANYPITSSGNSQVYVYAVDGPSAGSQVGTVTFASSPVAATKYVINSFACASTMTYKLSIGSTTDAGSVAFADTKDAGITMTYDC</sequence>
<dbReference type="EMBL" id="KV748243">
    <property type="protein sequence ID" value="OCK88398.1"/>
    <property type="molecule type" value="Genomic_DNA"/>
</dbReference>
<dbReference type="Proteomes" id="UP000250078">
    <property type="component" value="Unassembled WGS sequence"/>
</dbReference>